<reference evidence="1 2" key="1">
    <citation type="journal article" date="2010" name="Stand. Genomic Sci.">
        <title>Complete genome sequence of Segniliparus rotundus type strain (CDC 1076).</title>
        <authorList>
            <person name="Sikorski J."/>
            <person name="Lapidus A."/>
            <person name="Copeland A."/>
            <person name="Misra M."/>
            <person name="Glavina Del Rio T."/>
            <person name="Nolan M."/>
            <person name="Lucas S."/>
            <person name="Chen F."/>
            <person name="Tice H."/>
            <person name="Cheng J.F."/>
            <person name="Jando M."/>
            <person name="Schneider S."/>
            <person name="Bruce D."/>
            <person name="Goodwin L."/>
            <person name="Pitluck S."/>
            <person name="Liolios K."/>
            <person name="Mikhailova N."/>
            <person name="Pati A."/>
            <person name="Ivanova N."/>
            <person name="Mavromatis K."/>
            <person name="Chen A."/>
            <person name="Palaniappan K."/>
            <person name="Chertkov O."/>
            <person name="Land M."/>
            <person name="Hauser L."/>
            <person name="Chang Y.J."/>
            <person name="Jeffries C.D."/>
            <person name="Brettin T."/>
            <person name="Detter J.C."/>
            <person name="Han C."/>
            <person name="Rohde M."/>
            <person name="Goker M."/>
            <person name="Bristow J."/>
            <person name="Eisen J.A."/>
            <person name="Markowitz V."/>
            <person name="Hugenholtz P."/>
            <person name="Kyrpides N.C."/>
            <person name="Klenk H.P."/>
        </authorList>
    </citation>
    <scope>NUCLEOTIDE SEQUENCE [LARGE SCALE GENOMIC DNA]</scope>
    <source>
        <strain evidence="2">ATCC BAA-972 / CDC 1076 / CIP 108378 / DSM 44985 / JCM 13578</strain>
    </source>
</reference>
<protein>
    <submittedName>
        <fullName evidence="1">Uncharacterized protein</fullName>
    </submittedName>
</protein>
<dbReference type="AlphaFoldDB" id="D6ZFB8"/>
<dbReference type="Proteomes" id="UP000002247">
    <property type="component" value="Chromosome"/>
</dbReference>
<dbReference type="EMBL" id="CP001958">
    <property type="protein sequence ID" value="ADG97642.1"/>
    <property type="molecule type" value="Genomic_DNA"/>
</dbReference>
<evidence type="ECO:0000313" key="2">
    <source>
        <dbReference type="Proteomes" id="UP000002247"/>
    </source>
</evidence>
<keyword evidence="2" id="KW-1185">Reference proteome</keyword>
<dbReference type="RefSeq" id="WP_013138098.1">
    <property type="nucleotide sequence ID" value="NC_014168.1"/>
</dbReference>
<gene>
    <name evidence="1" type="ordered locus">Srot_1171</name>
</gene>
<accession>D6ZFB8</accession>
<evidence type="ECO:0000313" key="1">
    <source>
        <dbReference type="EMBL" id="ADG97642.1"/>
    </source>
</evidence>
<dbReference type="KEGG" id="srt:Srot_1171"/>
<proteinExistence type="predicted"/>
<sequence>MGSAEESFKHWRYETQLEDAGDYGLIQSVDAKTEDGKTLTVRLYEVGAGGLILAVIGDKGTRLTIKHDDGLVRHNYCDERDHYCDETVVAFED</sequence>
<name>D6ZFB8_SEGRD</name>
<dbReference type="HOGENOM" id="CLU_2397914_0_0_11"/>
<dbReference type="STRING" id="640132.Srot_1171"/>
<organism evidence="1 2">
    <name type="scientific">Segniliparus rotundus (strain ATCC BAA-972 / CDC 1076 / CIP 108378 / DSM 44985 / JCM 13578)</name>
    <dbReference type="NCBI Taxonomy" id="640132"/>
    <lineage>
        <taxon>Bacteria</taxon>
        <taxon>Bacillati</taxon>
        <taxon>Actinomycetota</taxon>
        <taxon>Actinomycetes</taxon>
        <taxon>Mycobacteriales</taxon>
        <taxon>Segniliparaceae</taxon>
        <taxon>Segniliparus</taxon>
    </lineage>
</organism>